<dbReference type="Proteomes" id="UP001519342">
    <property type="component" value="Unassembled WGS sequence"/>
</dbReference>
<name>A0ABS4GEM7_9FIRM</name>
<dbReference type="Gene3D" id="3.40.50.300">
    <property type="entry name" value="P-loop containing nucleotide triphosphate hydrolases"/>
    <property type="match status" value="1"/>
</dbReference>
<accession>A0ABS4GEM7</accession>
<dbReference type="NCBIfam" id="TIGR00176">
    <property type="entry name" value="mobB"/>
    <property type="match status" value="1"/>
</dbReference>
<feature type="domain" description="4Fe-4S" evidence="5">
    <location>
        <begin position="151"/>
        <end position="213"/>
    </location>
</feature>
<dbReference type="InterPro" id="IPR007202">
    <property type="entry name" value="4Fe-4S_dom"/>
</dbReference>
<dbReference type="PANTHER" id="PTHR40072">
    <property type="entry name" value="MOLYBDOPTERIN-GUANINE DINUCLEOTIDE BIOSYNTHESIS ADAPTER PROTEIN-RELATED"/>
    <property type="match status" value="1"/>
</dbReference>
<keyword evidence="7" id="KW-1185">Reference proteome</keyword>
<keyword evidence="2" id="KW-0479">Metal-binding</keyword>
<proteinExistence type="predicted"/>
<dbReference type="InterPro" id="IPR004435">
    <property type="entry name" value="MobB_dom"/>
</dbReference>
<evidence type="ECO:0000256" key="2">
    <source>
        <dbReference type="ARBA" id="ARBA00022723"/>
    </source>
</evidence>
<dbReference type="PROSITE" id="PS51656">
    <property type="entry name" value="4FE4S"/>
    <property type="match status" value="1"/>
</dbReference>
<evidence type="ECO:0000256" key="1">
    <source>
        <dbReference type="ARBA" id="ARBA00022485"/>
    </source>
</evidence>
<reference evidence="6 7" key="1">
    <citation type="submission" date="2021-03" db="EMBL/GenBank/DDBJ databases">
        <title>Genomic Encyclopedia of Type Strains, Phase IV (KMG-IV): sequencing the most valuable type-strain genomes for metagenomic binning, comparative biology and taxonomic classification.</title>
        <authorList>
            <person name="Goeker M."/>
        </authorList>
    </citation>
    <scope>NUCLEOTIDE SEQUENCE [LARGE SCALE GENOMIC DNA]</scope>
    <source>
        <strain evidence="6 7">DSM 24004</strain>
    </source>
</reference>
<dbReference type="InterPro" id="IPR052539">
    <property type="entry name" value="MGD_biosynthesis_adapter"/>
</dbReference>
<organism evidence="6 7">
    <name type="scientific">Sedimentibacter acidaminivorans</name>
    <dbReference type="NCBI Taxonomy" id="913099"/>
    <lineage>
        <taxon>Bacteria</taxon>
        <taxon>Bacillati</taxon>
        <taxon>Bacillota</taxon>
        <taxon>Tissierellia</taxon>
        <taxon>Sedimentibacter</taxon>
    </lineage>
</organism>
<gene>
    <name evidence="6" type="ORF">J2Z76_001676</name>
</gene>
<evidence type="ECO:0000259" key="5">
    <source>
        <dbReference type="PROSITE" id="PS51656"/>
    </source>
</evidence>
<dbReference type="EMBL" id="JAGGKS010000004">
    <property type="protein sequence ID" value="MBP1925815.1"/>
    <property type="molecule type" value="Genomic_DNA"/>
</dbReference>
<evidence type="ECO:0000313" key="7">
    <source>
        <dbReference type="Proteomes" id="UP001519342"/>
    </source>
</evidence>
<keyword evidence="4" id="KW-0411">Iron-sulfur</keyword>
<dbReference type="InterPro" id="IPR027417">
    <property type="entry name" value="P-loop_NTPase"/>
</dbReference>
<keyword evidence="3" id="KW-0408">Iron</keyword>
<evidence type="ECO:0000313" key="6">
    <source>
        <dbReference type="EMBL" id="MBP1925815.1"/>
    </source>
</evidence>
<dbReference type="Pfam" id="PF03205">
    <property type="entry name" value="MobB"/>
    <property type="match status" value="1"/>
</dbReference>
<evidence type="ECO:0000256" key="3">
    <source>
        <dbReference type="ARBA" id="ARBA00023004"/>
    </source>
</evidence>
<comment type="caution">
    <text evidence="6">The sequence shown here is derived from an EMBL/GenBank/DDBJ whole genome shotgun (WGS) entry which is preliminary data.</text>
</comment>
<keyword evidence="1" id="KW-0004">4Fe-4S</keyword>
<protein>
    <submittedName>
        <fullName evidence="6">Molybdopterin-guanine dinucleotide biosynthesis protein B</fullName>
    </submittedName>
</protein>
<dbReference type="RefSeq" id="WP_209511557.1">
    <property type="nucleotide sequence ID" value="NZ_JAGGKS010000004.1"/>
</dbReference>
<evidence type="ECO:0000256" key="4">
    <source>
        <dbReference type="ARBA" id="ARBA00023014"/>
    </source>
</evidence>
<dbReference type="PANTHER" id="PTHR40072:SF1">
    <property type="entry name" value="MOLYBDOPTERIN-GUANINE DINUCLEOTIDE BIOSYNTHESIS ADAPTER PROTEIN"/>
    <property type="match status" value="1"/>
</dbReference>
<sequence length="248" mass="27964">MKGFSVIGTSSTGKTTTIENIIKELVKRNYTVGTIKEIHFEEFKIDADGTNTSRHKEAGSSLVTARGHYETDIMYQHKLSVNEILKFYDHDYVVMEGVRDTSAPKIVTAHDIKGIEDRIDETTFAISGQISNSMTEYKGIPVINSITHVDKLVDLIEEKVFKLLPDMKDECCQKCGHTCRELSSLILGKKAKRSECLLDNQEVSLKINGKEIKMVPFVQQILQNTVEAVAKELDGYFENGDIEICIRR</sequence>
<dbReference type="SUPFAM" id="SSF52540">
    <property type="entry name" value="P-loop containing nucleoside triphosphate hydrolases"/>
    <property type="match status" value="1"/>
</dbReference>